<keyword evidence="16" id="KW-0496">Mitochondrion</keyword>
<dbReference type="InterPro" id="IPR050464">
    <property type="entry name" value="Zeta_carotene_desat/Oxidored"/>
</dbReference>
<dbReference type="EC" id="1.3.3.4" evidence="6 21"/>
<dbReference type="PANTHER" id="PTHR42923">
    <property type="entry name" value="PROTOPORPHYRINOGEN OXIDASE"/>
    <property type="match status" value="1"/>
</dbReference>
<keyword evidence="10" id="KW-0812">Transmembrane</keyword>
<keyword evidence="15 21" id="KW-0560">Oxidoreductase</keyword>
<sequence length="686" mass="76621">MLRSRVNLPLGRRRCFSTSLQARHAVRFHRSDFEGYDRHVAVIGGGITGLTTAYRLSENPRTHVTLYEKSSRLGGWLQSEYLDVDGKRILFEYGPRTFRMGFPGAVATIELMQDLGLRDEMSIIKGTGARYIYHKDHLERLPGPDQGLLGNLWTFASSSFLRGLLGKILRSYSETTTSSEGSESAIDVQGDLSQSLGDYLESQLGKDFVEDFASAIIHGIYAADIYKIDARKVLPGPVYSQGKVNLLAYMLVFSRKNMYCANWDITLHQQKFFSKLGPEKIEEYINLCKSGSIFMLNRGMSRLTEKLAKRLNWADNVDVRLGRDVTSILPSSGGVKITVDDGQVAQFDHVCSTTRSDVLQKQLNGLCSSLGDQDSRTASELISDAFKNLNGAVNVMVVNLYYKEHGLTPPGFGYLIPNSVSISEQNPERALGVIFPPPDEAGQDDSSEGTKIGVMMGGHWWDDWKESDLPNEEQAIDMAKALLRRHLGIDQEPLVAKARLQRNCIPQTRSSTFSMGLLDSFLCQHFQDRLSLAGPSYGPAGLNDCIRAASLNASMILDQESSTNLSWYYTAPALAGHKKEKDGNFYTPYRSKFDGVFPALFFLVVLPRFAEFNVVTMSFATSVYNTFFRRNAVYLTSIFVGAFAFEMAFDTVSDRVWDSMNQGRQWKDIKHKYMKAGGGGDDDDDE</sequence>
<dbReference type="GO" id="GO:0005743">
    <property type="term" value="C:mitochondrial inner membrane"/>
    <property type="evidence" value="ECO:0007669"/>
    <property type="project" value="UniProtKB-SubCell"/>
</dbReference>
<evidence type="ECO:0000256" key="4">
    <source>
        <dbReference type="ARBA" id="ARBA00007856"/>
    </source>
</evidence>
<keyword evidence="8 21" id="KW-0285">Flavoprotein</keyword>
<dbReference type="FunFam" id="1.20.5.260:FF:000001">
    <property type="entry name" value="Cytochrome b-c1 complex subunit 9"/>
    <property type="match status" value="1"/>
</dbReference>
<keyword evidence="9" id="KW-0679">Respiratory chain</keyword>
<comment type="catalytic activity">
    <reaction evidence="20 21">
        <text>protoporphyrinogen IX + 3 O2 = protoporphyrin IX + 3 H2O2</text>
        <dbReference type="Rhea" id="RHEA:25576"/>
        <dbReference type="ChEBI" id="CHEBI:15379"/>
        <dbReference type="ChEBI" id="CHEBI:16240"/>
        <dbReference type="ChEBI" id="CHEBI:57306"/>
        <dbReference type="ChEBI" id="CHEBI:57307"/>
        <dbReference type="EC" id="1.3.3.4"/>
    </reaction>
</comment>
<evidence type="ECO:0000256" key="19">
    <source>
        <dbReference type="ARBA" id="ARBA00023244"/>
    </source>
</evidence>
<comment type="function">
    <text evidence="1 21">Catalyzes the 6-electron oxidation of protoporphyrinogen-IX to form protoporphyrin-IX.</text>
</comment>
<dbReference type="PANTHER" id="PTHR42923:SF3">
    <property type="entry name" value="PROTOPORPHYRINOGEN OXIDASE"/>
    <property type="match status" value="1"/>
</dbReference>
<evidence type="ECO:0000256" key="12">
    <source>
        <dbReference type="ARBA" id="ARBA00022827"/>
    </source>
</evidence>
<dbReference type="GO" id="GO:0006122">
    <property type="term" value="P:mitochondrial electron transport, ubiquinol to cytochrome c"/>
    <property type="evidence" value="ECO:0007669"/>
    <property type="project" value="InterPro"/>
</dbReference>
<keyword evidence="24" id="KW-1185">Reference proteome</keyword>
<evidence type="ECO:0000256" key="15">
    <source>
        <dbReference type="ARBA" id="ARBA00023002"/>
    </source>
</evidence>
<comment type="similarity">
    <text evidence="5 21">Belongs to the protoporphyrinogen/coproporphyrinogen oxidase family. Protoporphyrinogen oxidase subfamily.</text>
</comment>
<dbReference type="SUPFAM" id="SSF81514">
    <property type="entry name" value="Subunit X (non-heme 7 kDa protein) of cytochrome bc1 complex (Ubiquinol-cytochrome c reductase)"/>
    <property type="match status" value="1"/>
</dbReference>
<name>A0A167Y033_9EURO</name>
<comment type="pathway">
    <text evidence="3 21">Porphyrin-containing compound metabolism; protoporphyrin-IX biosynthesis; protoporphyrin-IX from protoporphyrinogen-IX: step 1/1.</text>
</comment>
<dbReference type="SUPFAM" id="SSF54373">
    <property type="entry name" value="FAD-linked reductases, C-terminal domain"/>
    <property type="match status" value="1"/>
</dbReference>
<keyword evidence="7" id="KW-0813">Transport</keyword>
<dbReference type="Proteomes" id="UP000242877">
    <property type="component" value="Unassembled WGS sequence"/>
</dbReference>
<keyword evidence="17 21" id="KW-0350">Heme biosynthesis</keyword>
<keyword evidence="13" id="KW-0249">Electron transport</keyword>
<evidence type="ECO:0000256" key="16">
    <source>
        <dbReference type="ARBA" id="ARBA00023128"/>
    </source>
</evidence>
<dbReference type="GO" id="GO:0045275">
    <property type="term" value="C:respiratory chain complex III"/>
    <property type="evidence" value="ECO:0007669"/>
    <property type="project" value="InterPro"/>
</dbReference>
<evidence type="ECO:0000313" key="24">
    <source>
        <dbReference type="Proteomes" id="UP000242877"/>
    </source>
</evidence>
<evidence type="ECO:0000256" key="20">
    <source>
        <dbReference type="ARBA" id="ARBA00047554"/>
    </source>
</evidence>
<keyword evidence="18" id="KW-0472">Membrane</keyword>
<evidence type="ECO:0000256" key="13">
    <source>
        <dbReference type="ARBA" id="ARBA00022982"/>
    </source>
</evidence>
<dbReference type="InterPro" id="IPR002937">
    <property type="entry name" value="Amino_oxidase"/>
</dbReference>
<evidence type="ECO:0000256" key="11">
    <source>
        <dbReference type="ARBA" id="ARBA00022792"/>
    </source>
</evidence>
<evidence type="ECO:0000256" key="8">
    <source>
        <dbReference type="ARBA" id="ARBA00022630"/>
    </source>
</evidence>
<protein>
    <recommendedName>
        <fullName evidence="6 21">Protoporphyrinogen oxidase</fullName>
        <ecNumber evidence="6 21">1.3.3.4</ecNumber>
    </recommendedName>
</protein>
<evidence type="ECO:0000256" key="14">
    <source>
        <dbReference type="ARBA" id="ARBA00022989"/>
    </source>
</evidence>
<dbReference type="GO" id="GO:0006782">
    <property type="term" value="P:protoporphyrinogen IX biosynthetic process"/>
    <property type="evidence" value="ECO:0007669"/>
    <property type="project" value="UniProtKB-UniRule"/>
</dbReference>
<evidence type="ECO:0000256" key="9">
    <source>
        <dbReference type="ARBA" id="ARBA00022660"/>
    </source>
</evidence>
<keyword evidence="11" id="KW-0999">Mitochondrion inner membrane</keyword>
<keyword evidence="14" id="KW-1133">Transmembrane helix</keyword>
<comment type="caution">
    <text evidence="23">The sequence shown here is derived from an EMBL/GenBank/DDBJ whole genome shotgun (WGS) entry which is preliminary data.</text>
</comment>
<comment type="subcellular location">
    <subcellularLocation>
        <location evidence="2">Mitochondrion inner membrane</location>
        <topology evidence="2">Single-pass membrane protein</topology>
    </subcellularLocation>
</comment>
<dbReference type="UniPathway" id="UPA00251">
    <property type="reaction ID" value="UER00324"/>
</dbReference>
<dbReference type="Pfam" id="PF01593">
    <property type="entry name" value="Amino_oxidase"/>
    <property type="match status" value="1"/>
</dbReference>
<reference evidence="23 24" key="1">
    <citation type="journal article" date="2016" name="Genome Biol. Evol.">
        <title>Divergent and convergent evolution of fungal pathogenicity.</title>
        <authorList>
            <person name="Shang Y."/>
            <person name="Xiao G."/>
            <person name="Zheng P."/>
            <person name="Cen K."/>
            <person name="Zhan S."/>
            <person name="Wang C."/>
        </authorList>
    </citation>
    <scope>NUCLEOTIDE SEQUENCE [LARGE SCALE GENOMIC DNA]</scope>
    <source>
        <strain evidence="23 24">ARSEF 7405</strain>
    </source>
</reference>
<dbReference type="NCBIfam" id="TIGR00562">
    <property type="entry name" value="proto_IX_ox"/>
    <property type="match status" value="1"/>
</dbReference>
<dbReference type="Gene3D" id="1.20.5.260">
    <property type="entry name" value="Cytochrome b-c1 complex subunit 9"/>
    <property type="match status" value="1"/>
</dbReference>
<evidence type="ECO:0000256" key="10">
    <source>
        <dbReference type="ARBA" id="ARBA00022692"/>
    </source>
</evidence>
<dbReference type="InterPro" id="IPR008027">
    <property type="entry name" value="QCR9"/>
</dbReference>
<comment type="cofactor">
    <cofactor evidence="21">
        <name>FAD</name>
        <dbReference type="ChEBI" id="CHEBI:57692"/>
    </cofactor>
    <text evidence="21">Binds 1 FAD per subunit.</text>
</comment>
<gene>
    <name evidence="23" type="ORF">AAP_03789</name>
</gene>
<evidence type="ECO:0000256" key="7">
    <source>
        <dbReference type="ARBA" id="ARBA00022448"/>
    </source>
</evidence>
<dbReference type="InterPro" id="IPR036656">
    <property type="entry name" value="QCR9_sf"/>
</dbReference>
<proteinExistence type="inferred from homology"/>
<keyword evidence="12 21" id="KW-0274">FAD</keyword>
<dbReference type="EMBL" id="AZGZ01000016">
    <property type="protein sequence ID" value="KZZ90694.1"/>
    <property type="molecule type" value="Genomic_DNA"/>
</dbReference>
<keyword evidence="19 21" id="KW-0627">Porphyrin biosynthesis</keyword>
<dbReference type="OrthoDB" id="438553at2759"/>
<evidence type="ECO:0000256" key="21">
    <source>
        <dbReference type="RuleBase" id="RU367069"/>
    </source>
</evidence>
<dbReference type="InterPro" id="IPR004572">
    <property type="entry name" value="Protoporphyrinogen_oxidase"/>
</dbReference>
<evidence type="ECO:0000256" key="6">
    <source>
        <dbReference type="ARBA" id="ARBA00012867"/>
    </source>
</evidence>
<comment type="similarity">
    <text evidence="4">Belongs to the UQCR10/QCR9 family.</text>
</comment>
<dbReference type="GO" id="GO:0004729">
    <property type="term" value="F:oxygen-dependent protoporphyrinogen oxidase activity"/>
    <property type="evidence" value="ECO:0007669"/>
    <property type="project" value="UniProtKB-UniRule"/>
</dbReference>
<dbReference type="AlphaFoldDB" id="A0A167Y033"/>
<evidence type="ECO:0000256" key="17">
    <source>
        <dbReference type="ARBA" id="ARBA00023133"/>
    </source>
</evidence>
<dbReference type="VEuPathDB" id="FungiDB:AAP_03789"/>
<feature type="domain" description="Amine oxidase" evidence="22">
    <location>
        <begin position="47"/>
        <end position="536"/>
    </location>
</feature>
<dbReference type="Gene3D" id="3.50.50.60">
    <property type="entry name" value="FAD/NAD(P)-binding domain"/>
    <property type="match status" value="1"/>
</dbReference>
<evidence type="ECO:0000256" key="2">
    <source>
        <dbReference type="ARBA" id="ARBA00004434"/>
    </source>
</evidence>
<dbReference type="InterPro" id="IPR036188">
    <property type="entry name" value="FAD/NAD-bd_sf"/>
</dbReference>
<evidence type="ECO:0000259" key="22">
    <source>
        <dbReference type="Pfam" id="PF01593"/>
    </source>
</evidence>
<dbReference type="Pfam" id="PF05365">
    <property type="entry name" value="UCR_UQCRX_QCR9"/>
    <property type="match status" value="1"/>
</dbReference>
<organism evidence="23 24">
    <name type="scientific">Ascosphaera apis ARSEF 7405</name>
    <dbReference type="NCBI Taxonomy" id="392613"/>
    <lineage>
        <taxon>Eukaryota</taxon>
        <taxon>Fungi</taxon>
        <taxon>Dikarya</taxon>
        <taxon>Ascomycota</taxon>
        <taxon>Pezizomycotina</taxon>
        <taxon>Eurotiomycetes</taxon>
        <taxon>Eurotiomycetidae</taxon>
        <taxon>Onygenales</taxon>
        <taxon>Ascosphaeraceae</taxon>
        <taxon>Ascosphaera</taxon>
    </lineage>
</organism>
<dbReference type="SUPFAM" id="SSF51905">
    <property type="entry name" value="FAD/NAD(P)-binding domain"/>
    <property type="match status" value="1"/>
</dbReference>
<accession>A0A167Y033</accession>
<evidence type="ECO:0000256" key="3">
    <source>
        <dbReference type="ARBA" id="ARBA00005073"/>
    </source>
</evidence>
<evidence type="ECO:0000313" key="23">
    <source>
        <dbReference type="EMBL" id="KZZ90694.1"/>
    </source>
</evidence>
<evidence type="ECO:0000256" key="18">
    <source>
        <dbReference type="ARBA" id="ARBA00023136"/>
    </source>
</evidence>
<evidence type="ECO:0000256" key="1">
    <source>
        <dbReference type="ARBA" id="ARBA00002600"/>
    </source>
</evidence>
<evidence type="ECO:0000256" key="5">
    <source>
        <dbReference type="ARBA" id="ARBA00010551"/>
    </source>
</evidence>